<dbReference type="SUPFAM" id="SSF53955">
    <property type="entry name" value="Lysozyme-like"/>
    <property type="match status" value="1"/>
</dbReference>
<proteinExistence type="inferred from homology"/>
<dbReference type="Pfam" id="PF01374">
    <property type="entry name" value="Glyco_hydro_46"/>
    <property type="match status" value="1"/>
</dbReference>
<comment type="function">
    <text evidence="1">Aids in the defense against invading fungal pathogens by degrading their cell wall chitosan.</text>
</comment>
<sequence length="274" mass="29857">MHTPHIRTSRRTLLALIGASVIAAPLLTTQLATATPVSASGLDDPAKKEIAMKLVSSAENSSLDWKAQYGYIEDIGDGRGYTAGIIGFCSGTGDMLDLVELYTQRKPGNVLAKYLPALREVDGTDSHDGLDPDYPRDWEKAAEDSAFQQAQNDERDRVYFNPAVSQGKADGIGTLGQFAYYDAIVMHGDGDDATSFRNIRKRALAQAQPPAQGGDEGAYLNAFLDARVWAMKQEEAHSDTSRVDTAQRVFLENGNLNLDPPLDWKVYGDSYHIG</sequence>
<dbReference type="Gene3D" id="3.30.386.10">
    <property type="entry name" value="Chitosanase, subunit A, domain 2"/>
    <property type="match status" value="1"/>
</dbReference>
<dbReference type="PIRSF" id="PIRSF036551">
    <property type="entry name" value="Chitosanase"/>
    <property type="match status" value="1"/>
</dbReference>
<protein>
    <recommendedName>
        <fullName evidence="1">Chitosanase</fullName>
        <ecNumber evidence="1">3.2.1.132</ecNumber>
    </recommendedName>
</protein>
<keyword evidence="1" id="KW-0964">Secreted</keyword>
<keyword evidence="1" id="KW-0326">Glycosidase</keyword>
<feature type="signal peptide" evidence="3">
    <location>
        <begin position="1"/>
        <end position="34"/>
    </location>
</feature>
<evidence type="ECO:0000313" key="4">
    <source>
        <dbReference type="EMBL" id="WTS12262.1"/>
    </source>
</evidence>
<feature type="active site" description="Nucleophile" evidence="2">
    <location>
        <position position="77"/>
    </location>
</feature>
<name>A0AAU1U5M3_9ACTN</name>
<dbReference type="EC" id="3.2.1.132" evidence="1"/>
<accession>A0AAU1U5M3</accession>
<dbReference type="GO" id="GO:0005576">
    <property type="term" value="C:extracellular region"/>
    <property type="evidence" value="ECO:0007669"/>
    <property type="project" value="UniProtKB-SubCell"/>
</dbReference>
<dbReference type="InterPro" id="IPR023346">
    <property type="entry name" value="Lysozyme-like_dom_sf"/>
</dbReference>
<keyword evidence="3" id="KW-0732">Signal</keyword>
<dbReference type="AlphaFoldDB" id="A0AAU1U5M3"/>
<evidence type="ECO:0000256" key="3">
    <source>
        <dbReference type="SAM" id="SignalP"/>
    </source>
</evidence>
<evidence type="ECO:0000256" key="1">
    <source>
        <dbReference type="PIRNR" id="PIRNR036551"/>
    </source>
</evidence>
<gene>
    <name evidence="4" type="ORF">OHU69_15215</name>
</gene>
<organism evidence="4">
    <name type="scientific">Streptomyces sp. NBC_00119</name>
    <dbReference type="NCBI Taxonomy" id="2975659"/>
    <lineage>
        <taxon>Bacteria</taxon>
        <taxon>Bacillati</taxon>
        <taxon>Actinomycetota</taxon>
        <taxon>Actinomycetes</taxon>
        <taxon>Kitasatosporales</taxon>
        <taxon>Streptomycetaceae</taxon>
        <taxon>Streptomyces</taxon>
    </lineage>
</organism>
<dbReference type="InterPro" id="IPR000400">
    <property type="entry name" value="Glyco_hydro_46"/>
</dbReference>
<dbReference type="Gene3D" id="1.20.141.10">
    <property type="entry name" value="Chitosanase, subunit A, domain 1"/>
    <property type="match status" value="1"/>
</dbReference>
<comment type="subcellular location">
    <subcellularLocation>
        <location evidence="1">Secreted</location>
    </subcellularLocation>
</comment>
<evidence type="ECO:0000256" key="2">
    <source>
        <dbReference type="PIRSR" id="PIRSR036551-1"/>
    </source>
</evidence>
<dbReference type="EMBL" id="CP108195">
    <property type="protein sequence ID" value="WTS12262.1"/>
    <property type="molecule type" value="Genomic_DNA"/>
</dbReference>
<keyword evidence="1" id="KW-0378">Hydrolase</keyword>
<feature type="chain" id="PRO_5043748586" description="Chitosanase" evidence="3">
    <location>
        <begin position="35"/>
        <end position="274"/>
    </location>
</feature>
<dbReference type="GO" id="GO:0016977">
    <property type="term" value="F:chitosanase activity"/>
    <property type="evidence" value="ECO:0007669"/>
    <property type="project" value="UniProtKB-UniRule"/>
</dbReference>
<dbReference type="InterPro" id="IPR006311">
    <property type="entry name" value="TAT_signal"/>
</dbReference>
<reference evidence="4" key="1">
    <citation type="submission" date="2022-10" db="EMBL/GenBank/DDBJ databases">
        <title>The complete genomes of actinobacterial strains from the NBC collection.</title>
        <authorList>
            <person name="Joergensen T.S."/>
            <person name="Alvarez Arevalo M."/>
            <person name="Sterndorff E.B."/>
            <person name="Faurdal D."/>
            <person name="Vuksanovic O."/>
            <person name="Mourched A.-S."/>
            <person name="Charusanti P."/>
            <person name="Shaw S."/>
            <person name="Blin K."/>
            <person name="Weber T."/>
        </authorList>
    </citation>
    <scope>NUCLEOTIDE SEQUENCE</scope>
    <source>
        <strain evidence="4">NBC_00119</strain>
    </source>
</reference>
<feature type="active site" description="Proton donor" evidence="2">
    <location>
        <position position="59"/>
    </location>
</feature>
<dbReference type="PROSITE" id="PS60000">
    <property type="entry name" value="CHITOSANASE_46_80"/>
    <property type="match status" value="1"/>
</dbReference>
<comment type="similarity">
    <text evidence="1">Belongs to the glycosyl hydrolase 46 family.</text>
</comment>
<comment type="catalytic activity">
    <reaction evidence="1">
        <text>Endohydrolysis of beta-(1-&gt;4)-linkages between D-glucosamine residues in a partly acetylated chitosan.</text>
        <dbReference type="EC" id="3.2.1.132"/>
    </reaction>
</comment>
<dbReference type="CDD" id="cd00978">
    <property type="entry name" value="chitosanase_GH46"/>
    <property type="match status" value="1"/>
</dbReference>
<dbReference type="GO" id="GO:0005975">
    <property type="term" value="P:carbohydrate metabolic process"/>
    <property type="evidence" value="ECO:0007669"/>
    <property type="project" value="UniProtKB-UniRule"/>
</dbReference>
<dbReference type="PROSITE" id="PS51318">
    <property type="entry name" value="TAT"/>
    <property type="match status" value="1"/>
</dbReference>
<dbReference type="InterPro" id="IPR023099">
    <property type="entry name" value="Glyco_hydro_46_N"/>
</dbReference>